<dbReference type="GO" id="GO:0030170">
    <property type="term" value="F:pyridoxal phosphate binding"/>
    <property type="evidence" value="ECO:0007669"/>
    <property type="project" value="InterPro"/>
</dbReference>
<dbReference type="AlphaFoldDB" id="A0A431U1M8"/>
<dbReference type="RefSeq" id="WP_126694042.1">
    <property type="nucleotide sequence ID" value="NZ_RXOF01000008.1"/>
</dbReference>
<comment type="caution">
    <text evidence="5">The sequence shown here is derived from an EMBL/GenBank/DDBJ whole genome shotgun (WGS) entry which is preliminary data.</text>
</comment>
<protein>
    <submittedName>
        <fullName evidence="5">Glutamate-1-semialdehyde 2,1-aminomutase</fullName>
        <ecNumber evidence="5">5.4.3.8</ecNumber>
    </submittedName>
</protein>
<dbReference type="PANTHER" id="PTHR43713">
    <property type="entry name" value="GLUTAMATE-1-SEMIALDEHYDE 2,1-AMINOMUTASE"/>
    <property type="match status" value="1"/>
</dbReference>
<dbReference type="SUPFAM" id="SSF53383">
    <property type="entry name" value="PLP-dependent transferases"/>
    <property type="match status" value="1"/>
</dbReference>
<feature type="region of interest" description="Disordered" evidence="4">
    <location>
        <begin position="1"/>
        <end position="20"/>
    </location>
</feature>
<sequence>MDPLLTSAPPATAAPPSFAHTPRRFDASVALGPRFHQLIPGGAHTYAKGDDQWAEHMAPYLVRGQGCHVWDVDGNQFVEYNAGLRSVTLGHAYPAVVRAAQRQMELGTNFGRPAVLELELAEEFLDFTGAGDMVKFAKNGSDVTSAAVKLARAYTGRDLVAICHDHPFFSVDDWFIGSTPLQAGVPRAVQQLTVSFRYNDLGSLQVLVDQYPGQLACVVMEVEKDTPPAEGFLPGVQALCRREGIVLIFDEIITGLRWHNRGAQGLHGVQPDLSTWGKALGNGFSIAALAGRRELMERGGLQHPHERVFLLSTTYGSESHALAAARAVLHTYRTEPVVEQLHAHGERLARGMNQAIQAHGLQPYVQVLGRPCCLTFATRDGQGQPSQALRALFLQEMTRRGVLCPSFVTNYSLTDAIVDETVASIYEALAIYRRALDEGVGRYLEGRPLKVVYRRYN</sequence>
<dbReference type="PROSITE" id="PS00600">
    <property type="entry name" value="AA_TRANSFER_CLASS_3"/>
    <property type="match status" value="1"/>
</dbReference>
<dbReference type="Pfam" id="PF00202">
    <property type="entry name" value="Aminotran_3"/>
    <property type="match status" value="1"/>
</dbReference>
<evidence type="ECO:0000256" key="1">
    <source>
        <dbReference type="ARBA" id="ARBA00001933"/>
    </source>
</evidence>
<dbReference type="EC" id="5.4.3.8" evidence="5"/>
<keyword evidence="2 3" id="KW-0663">Pyridoxal phosphate</keyword>
<keyword evidence="5" id="KW-0413">Isomerase</keyword>
<dbReference type="EMBL" id="RXOF01000008">
    <property type="protein sequence ID" value="RTQ48966.1"/>
    <property type="molecule type" value="Genomic_DNA"/>
</dbReference>
<dbReference type="PANTHER" id="PTHR43713:SF3">
    <property type="entry name" value="GLUTAMATE-1-SEMIALDEHYDE 2,1-AMINOMUTASE 1, CHLOROPLASTIC-RELATED"/>
    <property type="match status" value="1"/>
</dbReference>
<accession>A0A431U1M8</accession>
<gene>
    <name evidence="5" type="ORF">EJV47_15345</name>
</gene>
<evidence type="ECO:0000313" key="5">
    <source>
        <dbReference type="EMBL" id="RTQ48966.1"/>
    </source>
</evidence>
<dbReference type="NCBIfam" id="NF004856">
    <property type="entry name" value="PRK06209.1"/>
    <property type="match status" value="1"/>
</dbReference>
<comment type="cofactor">
    <cofactor evidence="1">
        <name>pyridoxal 5'-phosphate</name>
        <dbReference type="ChEBI" id="CHEBI:597326"/>
    </cofactor>
</comment>
<proteinExistence type="inferred from homology"/>
<dbReference type="Gene3D" id="3.40.640.10">
    <property type="entry name" value="Type I PLP-dependent aspartate aminotransferase-like (Major domain)"/>
    <property type="match status" value="1"/>
</dbReference>
<evidence type="ECO:0000256" key="2">
    <source>
        <dbReference type="ARBA" id="ARBA00022898"/>
    </source>
</evidence>
<evidence type="ECO:0000313" key="6">
    <source>
        <dbReference type="Proteomes" id="UP000282184"/>
    </source>
</evidence>
<dbReference type="GO" id="GO:0042286">
    <property type="term" value="F:glutamate-1-semialdehyde 2,1-aminomutase activity"/>
    <property type="evidence" value="ECO:0007669"/>
    <property type="project" value="UniProtKB-EC"/>
</dbReference>
<reference evidence="5 6" key="1">
    <citation type="submission" date="2018-12" db="EMBL/GenBank/DDBJ databases">
        <title>Hymenobacter gummosus sp. nov., isolated from a spring.</title>
        <authorList>
            <person name="Nie L."/>
        </authorList>
    </citation>
    <scope>NUCLEOTIDE SEQUENCE [LARGE SCALE GENOMIC DNA]</scope>
    <source>
        <strain evidence="5 6">KCTC 52166</strain>
    </source>
</reference>
<dbReference type="OrthoDB" id="9762089at2"/>
<dbReference type="GO" id="GO:0008483">
    <property type="term" value="F:transaminase activity"/>
    <property type="evidence" value="ECO:0007669"/>
    <property type="project" value="InterPro"/>
</dbReference>
<dbReference type="Proteomes" id="UP000282184">
    <property type="component" value="Unassembled WGS sequence"/>
</dbReference>
<keyword evidence="6" id="KW-1185">Reference proteome</keyword>
<dbReference type="InterPro" id="IPR049704">
    <property type="entry name" value="Aminotrans_3_PPA_site"/>
</dbReference>
<evidence type="ECO:0000256" key="4">
    <source>
        <dbReference type="SAM" id="MobiDB-lite"/>
    </source>
</evidence>
<evidence type="ECO:0000256" key="3">
    <source>
        <dbReference type="RuleBase" id="RU003560"/>
    </source>
</evidence>
<name>A0A431U1M8_9BACT</name>
<dbReference type="InterPro" id="IPR015422">
    <property type="entry name" value="PyrdxlP-dep_Trfase_small"/>
</dbReference>
<comment type="similarity">
    <text evidence="3">Belongs to the class-III pyridoxal-phosphate-dependent aminotransferase family.</text>
</comment>
<feature type="compositionally biased region" description="Low complexity" evidence="4">
    <location>
        <begin position="1"/>
        <end position="17"/>
    </location>
</feature>
<dbReference type="Gene3D" id="3.90.1150.10">
    <property type="entry name" value="Aspartate Aminotransferase, domain 1"/>
    <property type="match status" value="1"/>
</dbReference>
<dbReference type="InterPro" id="IPR015421">
    <property type="entry name" value="PyrdxlP-dep_Trfase_major"/>
</dbReference>
<organism evidence="5 6">
    <name type="scientific">Hymenobacter gummosus</name>
    <dbReference type="NCBI Taxonomy" id="1776032"/>
    <lineage>
        <taxon>Bacteria</taxon>
        <taxon>Pseudomonadati</taxon>
        <taxon>Bacteroidota</taxon>
        <taxon>Cytophagia</taxon>
        <taxon>Cytophagales</taxon>
        <taxon>Hymenobacteraceae</taxon>
        <taxon>Hymenobacter</taxon>
    </lineage>
</organism>
<dbReference type="InterPro" id="IPR015424">
    <property type="entry name" value="PyrdxlP-dep_Trfase"/>
</dbReference>
<dbReference type="InterPro" id="IPR005814">
    <property type="entry name" value="Aminotrans_3"/>
</dbReference>